<feature type="transmembrane region" description="Helical" evidence="1">
    <location>
        <begin position="58"/>
        <end position="81"/>
    </location>
</feature>
<keyword evidence="1" id="KW-0472">Membrane</keyword>
<evidence type="ECO:0000313" key="3">
    <source>
        <dbReference type="Proteomes" id="UP000266426"/>
    </source>
</evidence>
<comment type="caution">
    <text evidence="2">The sequence shown here is derived from an EMBL/GenBank/DDBJ whole genome shotgun (WGS) entry which is preliminary data.</text>
</comment>
<keyword evidence="1" id="KW-0812">Transmembrane</keyword>
<feature type="transmembrane region" description="Helical" evidence="1">
    <location>
        <begin position="101"/>
        <end position="123"/>
    </location>
</feature>
<reference evidence="2 3" key="1">
    <citation type="journal article" date="2017" name="ISME J.">
        <title>Energy and carbon metabolisms in a deep terrestrial subsurface fluid microbial community.</title>
        <authorList>
            <person name="Momper L."/>
            <person name="Jungbluth S.P."/>
            <person name="Lee M.D."/>
            <person name="Amend J.P."/>
        </authorList>
    </citation>
    <scope>NUCLEOTIDE SEQUENCE [LARGE SCALE GENOMIC DNA]</scope>
    <source>
        <strain evidence="2">SURF_26</strain>
    </source>
</reference>
<gene>
    <name evidence="2" type="ORF">C4541_13045</name>
</gene>
<keyword evidence="1" id="KW-1133">Transmembrane helix</keyword>
<dbReference type="EMBL" id="QZJZ01000102">
    <property type="protein sequence ID" value="RJP56100.1"/>
    <property type="molecule type" value="Genomic_DNA"/>
</dbReference>
<dbReference type="PROSITE" id="PS51257">
    <property type="entry name" value="PROKAR_LIPOPROTEIN"/>
    <property type="match status" value="1"/>
</dbReference>
<evidence type="ECO:0000313" key="2">
    <source>
        <dbReference type="EMBL" id="RJP56100.1"/>
    </source>
</evidence>
<dbReference type="Proteomes" id="UP000266426">
    <property type="component" value="Unassembled WGS sequence"/>
</dbReference>
<dbReference type="AlphaFoldDB" id="A0A3A4QPW8"/>
<feature type="transmembrane region" description="Helical" evidence="1">
    <location>
        <begin position="15"/>
        <end position="37"/>
    </location>
</feature>
<protein>
    <submittedName>
        <fullName evidence="2">Uncharacterized protein</fullName>
    </submittedName>
</protein>
<organism evidence="2 3">
    <name type="scientific">Candidatus Auribacter fodinae</name>
    <dbReference type="NCBI Taxonomy" id="2093366"/>
    <lineage>
        <taxon>Bacteria</taxon>
        <taxon>Pseudomonadati</taxon>
        <taxon>Candidatus Auribacterota</taxon>
        <taxon>Candidatus Auribacteria</taxon>
        <taxon>Candidatus Auribacterales</taxon>
        <taxon>Candidatus Auribacteraceae</taxon>
        <taxon>Candidatus Auribacter</taxon>
    </lineage>
</organism>
<accession>A0A3A4QPW8</accession>
<name>A0A3A4QPW8_9BACT</name>
<evidence type="ECO:0000256" key="1">
    <source>
        <dbReference type="SAM" id="Phobius"/>
    </source>
</evidence>
<proteinExistence type="predicted"/>
<sequence>MSLVLNKLLEDPQGAFLILIGIAACIWALSKLAPYPLHFIRDLIGIFTKEFMLHDGRLTIENINVLIIIIFLMLSIFSMIFEFPTILNQIGMDNTQGSKTVTITSIIILVIACFLSPCWILLLKKDINTAETYKQLLELLNDIK</sequence>